<dbReference type="Proteomes" id="UP000262825">
    <property type="component" value="Unassembled WGS sequence"/>
</dbReference>
<proteinExistence type="predicted"/>
<evidence type="ECO:0000313" key="1">
    <source>
        <dbReference type="EMBL" id="SSD60325.1"/>
    </source>
</evidence>
<dbReference type="VEuPathDB" id="FungiDB:SCODWIG_02086"/>
<dbReference type="InterPro" id="IPR021475">
    <property type="entry name" value="Pants/Emi1-like"/>
</dbReference>
<keyword evidence="2" id="KW-1185">Reference proteome</keyword>
<gene>
    <name evidence="1" type="ORF">SCODWIG_02086</name>
</gene>
<accession>A0A376B6L4</accession>
<dbReference type="PANTHER" id="PTHR28052">
    <property type="entry name" value="UPF0545 PROTEIN C22ORF39"/>
    <property type="match status" value="1"/>
</dbReference>
<name>A0A376B6L4_9ASCO</name>
<dbReference type="OrthoDB" id="2017405at2759"/>
<evidence type="ECO:0000313" key="2">
    <source>
        <dbReference type="Proteomes" id="UP000262825"/>
    </source>
</evidence>
<protein>
    <submittedName>
        <fullName evidence="1">Related to Early meiotic induction protein 1</fullName>
    </submittedName>
</protein>
<reference evidence="2" key="1">
    <citation type="submission" date="2018-06" db="EMBL/GenBank/DDBJ databases">
        <authorList>
            <person name="Guldener U."/>
        </authorList>
    </citation>
    <scope>NUCLEOTIDE SEQUENCE [LARGE SCALE GENOMIC DNA]</scope>
    <source>
        <strain evidence="2">UTAD17</strain>
    </source>
</reference>
<dbReference type="EMBL" id="UFAJ01000326">
    <property type="protein sequence ID" value="SSD60325.1"/>
    <property type="molecule type" value="Genomic_DNA"/>
</dbReference>
<dbReference type="AlphaFoldDB" id="A0A376B6L4"/>
<dbReference type="Pfam" id="PF11326">
    <property type="entry name" value="PANTS-like"/>
    <property type="match status" value="1"/>
</dbReference>
<sequence>MSADKVASKIAIKYPTTMSCTECFDQLTECFSIGGQFRNYYRYGKFDLCEKQGDKLKFCLANSTDPVKVQEWYKKELEYNKKYRGTSDDVWEER</sequence>
<dbReference type="PANTHER" id="PTHR28052:SF1">
    <property type="entry name" value="UPF0545 PROTEIN C22ORF39"/>
    <property type="match status" value="1"/>
</dbReference>
<organism evidence="1 2">
    <name type="scientific">Saccharomycodes ludwigii</name>
    <dbReference type="NCBI Taxonomy" id="36035"/>
    <lineage>
        <taxon>Eukaryota</taxon>
        <taxon>Fungi</taxon>
        <taxon>Dikarya</taxon>
        <taxon>Ascomycota</taxon>
        <taxon>Saccharomycotina</taxon>
        <taxon>Saccharomycetes</taxon>
        <taxon>Saccharomycodales</taxon>
        <taxon>Saccharomycodaceae</taxon>
        <taxon>Saccharomycodes</taxon>
    </lineage>
</organism>